<dbReference type="AlphaFoldDB" id="A0A3N4I045"/>
<sequence length="343" mass="39461">MRTYERNPVQLTLHINEMELGYFFAESLRLILEDSDGHTGRRIQKLQASLVCAFNQLNQGFQLARREHPILLDAKPDSGFEIVPVRSGHLDTHEAQDALDRVLDASSWPESLSDSEFPAFYVEVGHLVFHHAPWFDGVLLVDSLKCNEGLFCLTDQADDTPATSREAILYGCPLPDEYGCPLDELAWTYSRFFTPPSRGEYAVHPHLSMLWSSLSRERSIASCEKGQFSALIGGLNFLLLINDSAFHAFTPDVPVWDKTVVLQDHQYPKERFDILLLLFRELFLVLVEWGTFRSKITAKLRRYERLNNFDAIAKTLHEYCTQDEWRFEEHLEKACYPHSHALV</sequence>
<reference evidence="1 2" key="1">
    <citation type="journal article" date="2018" name="Nat. Ecol. Evol.">
        <title>Pezizomycetes genomes reveal the molecular basis of ectomycorrhizal truffle lifestyle.</title>
        <authorList>
            <person name="Murat C."/>
            <person name="Payen T."/>
            <person name="Noel B."/>
            <person name="Kuo A."/>
            <person name="Morin E."/>
            <person name="Chen J."/>
            <person name="Kohler A."/>
            <person name="Krizsan K."/>
            <person name="Balestrini R."/>
            <person name="Da Silva C."/>
            <person name="Montanini B."/>
            <person name="Hainaut M."/>
            <person name="Levati E."/>
            <person name="Barry K.W."/>
            <person name="Belfiori B."/>
            <person name="Cichocki N."/>
            <person name="Clum A."/>
            <person name="Dockter R.B."/>
            <person name="Fauchery L."/>
            <person name="Guy J."/>
            <person name="Iotti M."/>
            <person name="Le Tacon F."/>
            <person name="Lindquist E.A."/>
            <person name="Lipzen A."/>
            <person name="Malagnac F."/>
            <person name="Mello A."/>
            <person name="Molinier V."/>
            <person name="Miyauchi S."/>
            <person name="Poulain J."/>
            <person name="Riccioni C."/>
            <person name="Rubini A."/>
            <person name="Sitrit Y."/>
            <person name="Splivallo R."/>
            <person name="Traeger S."/>
            <person name="Wang M."/>
            <person name="Zifcakova L."/>
            <person name="Wipf D."/>
            <person name="Zambonelli A."/>
            <person name="Paolocci F."/>
            <person name="Nowrousian M."/>
            <person name="Ottonello S."/>
            <person name="Baldrian P."/>
            <person name="Spatafora J.W."/>
            <person name="Henrissat B."/>
            <person name="Nagy L.G."/>
            <person name="Aury J.M."/>
            <person name="Wincker P."/>
            <person name="Grigoriev I.V."/>
            <person name="Bonfante P."/>
            <person name="Martin F.M."/>
        </authorList>
    </citation>
    <scope>NUCLEOTIDE SEQUENCE [LARGE SCALE GENOMIC DNA]</scope>
    <source>
        <strain evidence="1 2">RN42</strain>
    </source>
</reference>
<accession>A0A3N4I045</accession>
<evidence type="ECO:0000313" key="2">
    <source>
        <dbReference type="Proteomes" id="UP000275078"/>
    </source>
</evidence>
<organism evidence="1 2">
    <name type="scientific">Ascobolus immersus RN42</name>
    <dbReference type="NCBI Taxonomy" id="1160509"/>
    <lineage>
        <taxon>Eukaryota</taxon>
        <taxon>Fungi</taxon>
        <taxon>Dikarya</taxon>
        <taxon>Ascomycota</taxon>
        <taxon>Pezizomycotina</taxon>
        <taxon>Pezizomycetes</taxon>
        <taxon>Pezizales</taxon>
        <taxon>Ascobolaceae</taxon>
        <taxon>Ascobolus</taxon>
    </lineage>
</organism>
<protein>
    <submittedName>
        <fullName evidence="1">Uncharacterized protein</fullName>
    </submittedName>
</protein>
<gene>
    <name evidence="1" type="ORF">BJ508DRAFT_339135</name>
</gene>
<name>A0A3N4I045_ASCIM</name>
<keyword evidence="2" id="KW-1185">Reference proteome</keyword>
<dbReference type="EMBL" id="ML119768">
    <property type="protein sequence ID" value="RPA75254.1"/>
    <property type="molecule type" value="Genomic_DNA"/>
</dbReference>
<dbReference type="Proteomes" id="UP000275078">
    <property type="component" value="Unassembled WGS sequence"/>
</dbReference>
<proteinExistence type="predicted"/>
<evidence type="ECO:0000313" key="1">
    <source>
        <dbReference type="EMBL" id="RPA75254.1"/>
    </source>
</evidence>